<accession>A0A927H280</accession>
<protein>
    <submittedName>
        <fullName evidence="3">Methyltransferase domain-containing protein</fullName>
    </submittedName>
</protein>
<dbReference type="Proteomes" id="UP000639396">
    <property type="component" value="Unassembled WGS sequence"/>
</dbReference>
<proteinExistence type="predicted"/>
<evidence type="ECO:0000313" key="4">
    <source>
        <dbReference type="Proteomes" id="UP000639396"/>
    </source>
</evidence>
<evidence type="ECO:0000313" key="3">
    <source>
        <dbReference type="EMBL" id="MBD2865966.1"/>
    </source>
</evidence>
<comment type="caution">
    <text evidence="3">The sequence shown here is derived from an EMBL/GenBank/DDBJ whole genome shotgun (WGS) entry which is preliminary data.</text>
</comment>
<feature type="domain" description="Methyltransferase type 11" evidence="2">
    <location>
        <begin position="63"/>
        <end position="152"/>
    </location>
</feature>
<evidence type="ECO:0000259" key="2">
    <source>
        <dbReference type="Pfam" id="PF08241"/>
    </source>
</evidence>
<dbReference type="InterPro" id="IPR029063">
    <property type="entry name" value="SAM-dependent_MTases_sf"/>
</dbReference>
<dbReference type="InterPro" id="IPR013216">
    <property type="entry name" value="Methyltransf_11"/>
</dbReference>
<name>A0A927H280_9BACL</name>
<dbReference type="PANTHER" id="PTHR43861:SF1">
    <property type="entry name" value="TRANS-ACONITATE 2-METHYLTRANSFERASE"/>
    <property type="match status" value="1"/>
</dbReference>
<dbReference type="Pfam" id="PF08241">
    <property type="entry name" value="Methyltransf_11"/>
    <property type="match status" value="1"/>
</dbReference>
<dbReference type="RefSeq" id="WP_190931626.1">
    <property type="nucleotide sequence ID" value="NZ_JACXJA010000050.1"/>
</dbReference>
<organism evidence="3 4">
    <name type="scientific">Paenibacillus oceani</name>
    <dbReference type="NCBI Taxonomy" id="2772510"/>
    <lineage>
        <taxon>Bacteria</taxon>
        <taxon>Bacillati</taxon>
        <taxon>Bacillota</taxon>
        <taxon>Bacilli</taxon>
        <taxon>Bacillales</taxon>
        <taxon>Paenibacillaceae</taxon>
        <taxon>Paenibacillus</taxon>
    </lineage>
</organism>
<feature type="region of interest" description="Disordered" evidence="1">
    <location>
        <begin position="1"/>
        <end position="28"/>
    </location>
</feature>
<dbReference type="PANTHER" id="PTHR43861">
    <property type="entry name" value="TRANS-ACONITATE 2-METHYLTRANSFERASE-RELATED"/>
    <property type="match status" value="1"/>
</dbReference>
<dbReference type="GO" id="GO:0008757">
    <property type="term" value="F:S-adenosylmethionine-dependent methyltransferase activity"/>
    <property type="evidence" value="ECO:0007669"/>
    <property type="project" value="InterPro"/>
</dbReference>
<keyword evidence="3" id="KW-0489">Methyltransferase</keyword>
<keyword evidence="3" id="KW-0808">Transferase</keyword>
<gene>
    <name evidence="3" type="ORF">IDH45_28675</name>
</gene>
<dbReference type="Gene3D" id="3.40.50.150">
    <property type="entry name" value="Vaccinia Virus protein VP39"/>
    <property type="match status" value="1"/>
</dbReference>
<reference evidence="3" key="1">
    <citation type="submission" date="2020-09" db="EMBL/GenBank/DDBJ databases">
        <title>A novel bacterium of genus Paenibacillus, isolated from South China Sea.</title>
        <authorList>
            <person name="Huang H."/>
            <person name="Mo K."/>
            <person name="Hu Y."/>
        </authorList>
    </citation>
    <scope>NUCLEOTIDE SEQUENCE</scope>
    <source>
        <strain evidence="3">IB182363</strain>
    </source>
</reference>
<dbReference type="AlphaFoldDB" id="A0A927H280"/>
<dbReference type="EMBL" id="JACXJA010000050">
    <property type="protein sequence ID" value="MBD2865966.1"/>
    <property type="molecule type" value="Genomic_DNA"/>
</dbReference>
<dbReference type="CDD" id="cd02440">
    <property type="entry name" value="AdoMet_MTases"/>
    <property type="match status" value="1"/>
</dbReference>
<evidence type="ECO:0000256" key="1">
    <source>
        <dbReference type="SAM" id="MobiDB-lite"/>
    </source>
</evidence>
<sequence length="278" mass="30304">MEPYGQNDGDGVSAATGGTGAGRRPESSSGWNAALYDSRLGFVSEFGKSLVDLLDAQPGEAVLDVGCGTGDLCRVLADRGAAVQGIDFSAEMIEAARAKYPELVFEVADGQAYETDRRFDAVMSNAALHWMKRPEGVVRAVRNVLVPGGRFVAEFGGKDNVGVIVAAIYRTLGSFGVDPEPCNPWYFPSVGQYAALLEASGFRVGYALHYSRPTPLEDGERGLDHWLDMFGGAFFTELTDARKEEAYEEVKRLARPALFRDGRWVADYWRLRILAFAP</sequence>
<keyword evidence="4" id="KW-1185">Reference proteome</keyword>
<dbReference type="GO" id="GO:0032259">
    <property type="term" value="P:methylation"/>
    <property type="evidence" value="ECO:0007669"/>
    <property type="project" value="UniProtKB-KW"/>
</dbReference>
<dbReference type="SUPFAM" id="SSF53335">
    <property type="entry name" value="S-adenosyl-L-methionine-dependent methyltransferases"/>
    <property type="match status" value="1"/>
</dbReference>